<accession>A0AAW8LCK3</accession>
<evidence type="ECO:0000313" key="2">
    <source>
        <dbReference type="EMBL" id="MDR6628161.1"/>
    </source>
</evidence>
<name>A0AAW8LCK3_ACILW</name>
<reference evidence="2" key="1">
    <citation type="submission" date="2023-07" db="EMBL/GenBank/DDBJ databases">
        <title>Sorghum-associated microbial communities from plants grown in Nebraska, USA.</title>
        <authorList>
            <person name="Schachtman D."/>
        </authorList>
    </citation>
    <scope>NUCLEOTIDE SEQUENCE</scope>
    <source>
        <strain evidence="2">BE44</strain>
    </source>
</reference>
<gene>
    <name evidence="2" type="ORF">J2X86_000149</name>
</gene>
<dbReference type="RefSeq" id="WP_310076585.1">
    <property type="nucleotide sequence ID" value="NZ_JAVDSC010000001.1"/>
</dbReference>
<dbReference type="AlphaFoldDB" id="A0AAW8LCK3"/>
<comment type="caution">
    <text evidence="2">The sequence shown here is derived from an EMBL/GenBank/DDBJ whole genome shotgun (WGS) entry which is preliminary data.</text>
</comment>
<evidence type="ECO:0000256" key="1">
    <source>
        <dbReference type="SAM" id="Coils"/>
    </source>
</evidence>
<feature type="coiled-coil region" evidence="1">
    <location>
        <begin position="24"/>
        <end position="66"/>
    </location>
</feature>
<dbReference type="Proteomes" id="UP001262767">
    <property type="component" value="Unassembled WGS sequence"/>
</dbReference>
<protein>
    <submittedName>
        <fullName evidence="2">RND superfamily exporter protein</fullName>
    </submittedName>
</protein>
<keyword evidence="1" id="KW-0175">Coiled coil</keyword>
<sequence>MKYLFIGLLILASGMLYFMHQSNKAAAERLKQAEITNQKRLEQNKIDAINAEKAAQTRRLEAEKSKQLKSEDIKLITEKRDQDFKQEQQEKTLEAVKAIEEKARRNLFDPDAAKFRNIKGNCGEINAKNKVGGYTGYRRFIYDKEFDSISIEGDEKDFYAPWMMDILWEKKCP</sequence>
<proteinExistence type="predicted"/>
<organism evidence="2 3">
    <name type="scientific">Acinetobacter lwoffii</name>
    <dbReference type="NCBI Taxonomy" id="28090"/>
    <lineage>
        <taxon>Bacteria</taxon>
        <taxon>Pseudomonadati</taxon>
        <taxon>Pseudomonadota</taxon>
        <taxon>Gammaproteobacteria</taxon>
        <taxon>Moraxellales</taxon>
        <taxon>Moraxellaceae</taxon>
        <taxon>Acinetobacter</taxon>
    </lineage>
</organism>
<dbReference type="EMBL" id="JAVDSC010000001">
    <property type="protein sequence ID" value="MDR6628161.1"/>
    <property type="molecule type" value="Genomic_DNA"/>
</dbReference>
<evidence type="ECO:0000313" key="3">
    <source>
        <dbReference type="Proteomes" id="UP001262767"/>
    </source>
</evidence>